<keyword evidence="1" id="KW-1133">Transmembrane helix</keyword>
<feature type="transmembrane region" description="Helical" evidence="1">
    <location>
        <begin position="54"/>
        <end position="72"/>
    </location>
</feature>
<feature type="transmembrane region" description="Helical" evidence="1">
    <location>
        <begin position="21"/>
        <end position="42"/>
    </location>
</feature>
<keyword evidence="1" id="KW-0472">Membrane</keyword>
<dbReference type="EMBL" id="JAAMPC010000013">
    <property type="protein sequence ID" value="KAG2267534.1"/>
    <property type="molecule type" value="Genomic_DNA"/>
</dbReference>
<feature type="transmembrane region" description="Helical" evidence="1">
    <location>
        <begin position="121"/>
        <end position="140"/>
    </location>
</feature>
<organism evidence="2 3">
    <name type="scientific">Brassica carinata</name>
    <name type="common">Ethiopian mustard</name>
    <name type="synonym">Abyssinian cabbage</name>
    <dbReference type="NCBI Taxonomy" id="52824"/>
    <lineage>
        <taxon>Eukaryota</taxon>
        <taxon>Viridiplantae</taxon>
        <taxon>Streptophyta</taxon>
        <taxon>Embryophyta</taxon>
        <taxon>Tracheophyta</taxon>
        <taxon>Spermatophyta</taxon>
        <taxon>Magnoliopsida</taxon>
        <taxon>eudicotyledons</taxon>
        <taxon>Gunneridae</taxon>
        <taxon>Pentapetalae</taxon>
        <taxon>rosids</taxon>
        <taxon>malvids</taxon>
        <taxon>Brassicales</taxon>
        <taxon>Brassicaceae</taxon>
        <taxon>Brassiceae</taxon>
        <taxon>Brassica</taxon>
    </lineage>
</organism>
<evidence type="ECO:0000313" key="3">
    <source>
        <dbReference type="Proteomes" id="UP000886595"/>
    </source>
</evidence>
<comment type="caution">
    <text evidence="2">The sequence shown here is derived from an EMBL/GenBank/DDBJ whole genome shotgun (WGS) entry which is preliminary data.</text>
</comment>
<protein>
    <submittedName>
        <fullName evidence="2">Uncharacterized protein</fullName>
    </submittedName>
</protein>
<sequence>MLDEVVVTPLKRAEIAGVNDAITRGLLLKCAVISIYCVARGWESVIAYKEEMSFIYVLIKYFGFFSMYIYVFRLACCFMSSDYPPHTTFRGRVTLLTIISLMVNVSMFCICYKWQRWESFSLTLGVFIAALSLVQLIYGLDGLGASFVSGTATFGSAWGINGLYFDSCTPGLIGTFILYLVIINVLYTRVIYDDKVKSLEKNLVALIKIDMER</sequence>
<evidence type="ECO:0000313" key="2">
    <source>
        <dbReference type="EMBL" id="KAG2267534.1"/>
    </source>
</evidence>
<feature type="transmembrane region" description="Helical" evidence="1">
    <location>
        <begin position="171"/>
        <end position="192"/>
    </location>
</feature>
<name>A0A8X7QHD7_BRACI</name>
<feature type="transmembrane region" description="Helical" evidence="1">
    <location>
        <begin position="147"/>
        <end position="165"/>
    </location>
</feature>
<evidence type="ECO:0000256" key="1">
    <source>
        <dbReference type="SAM" id="Phobius"/>
    </source>
</evidence>
<keyword evidence="1" id="KW-0812">Transmembrane</keyword>
<dbReference type="Proteomes" id="UP000886595">
    <property type="component" value="Unassembled WGS sequence"/>
</dbReference>
<dbReference type="AlphaFoldDB" id="A0A8X7QHD7"/>
<feature type="transmembrane region" description="Helical" evidence="1">
    <location>
        <begin position="93"/>
        <end position="115"/>
    </location>
</feature>
<gene>
    <name evidence="2" type="ORF">Bca52824_062089</name>
</gene>
<keyword evidence="3" id="KW-1185">Reference proteome</keyword>
<reference evidence="2 3" key="1">
    <citation type="submission" date="2020-02" db="EMBL/GenBank/DDBJ databases">
        <authorList>
            <person name="Ma Q."/>
            <person name="Huang Y."/>
            <person name="Song X."/>
            <person name="Pei D."/>
        </authorList>
    </citation>
    <scope>NUCLEOTIDE SEQUENCE [LARGE SCALE GENOMIC DNA]</scope>
    <source>
        <strain evidence="2">Sxm20200214</strain>
        <tissue evidence="2">Leaf</tissue>
    </source>
</reference>
<accession>A0A8X7QHD7</accession>
<proteinExistence type="predicted"/>